<evidence type="ECO:0000256" key="2">
    <source>
        <dbReference type="SAM" id="SignalP"/>
    </source>
</evidence>
<keyword evidence="4" id="KW-1185">Reference proteome</keyword>
<feature type="compositionally biased region" description="Polar residues" evidence="1">
    <location>
        <begin position="155"/>
        <end position="189"/>
    </location>
</feature>
<keyword evidence="2" id="KW-0732">Signal</keyword>
<evidence type="ECO:0000256" key="1">
    <source>
        <dbReference type="SAM" id="MobiDB-lite"/>
    </source>
</evidence>
<dbReference type="HOGENOM" id="CLU_771198_0_0_5"/>
<dbReference type="PATRIC" id="fig|864069.3.peg.3496"/>
<proteinExistence type="predicted"/>
<dbReference type="STRING" id="864069.MicloDRAFT_00032190"/>
<feature type="signal peptide" evidence="2">
    <location>
        <begin position="1"/>
        <end position="22"/>
    </location>
</feature>
<dbReference type="EMBL" id="JH660645">
    <property type="protein sequence ID" value="EIM26669.1"/>
    <property type="molecule type" value="Genomic_DNA"/>
</dbReference>
<accession>I4YRS7</accession>
<dbReference type="AlphaFoldDB" id="I4YRS7"/>
<protein>
    <submittedName>
        <fullName evidence="3">Uncharacterized protein</fullName>
    </submittedName>
</protein>
<feature type="chain" id="PRO_5003699159" evidence="2">
    <location>
        <begin position="23"/>
        <end position="359"/>
    </location>
</feature>
<dbReference type="Proteomes" id="UP000003947">
    <property type="component" value="Unassembled WGS sequence"/>
</dbReference>
<feature type="region of interest" description="Disordered" evidence="1">
    <location>
        <begin position="149"/>
        <end position="205"/>
    </location>
</feature>
<organism evidence="3 4">
    <name type="scientific">Microvirga lotononidis</name>
    <dbReference type="NCBI Taxonomy" id="864069"/>
    <lineage>
        <taxon>Bacteria</taxon>
        <taxon>Pseudomonadati</taxon>
        <taxon>Pseudomonadota</taxon>
        <taxon>Alphaproteobacteria</taxon>
        <taxon>Hyphomicrobiales</taxon>
        <taxon>Methylobacteriaceae</taxon>
        <taxon>Microvirga</taxon>
    </lineage>
</organism>
<sequence precursor="true">MSTLGILVVIAWLLTSILPAHSAPEPGRDCDSSWGQNSLTPPPVSSPPINTPSGYFSWGAHVYLDGYGRWWTWNFVRNLNDPKGTKLPFTWEKGRIARSTLFPLEGGSVACSSDFIDAPAQIEPVIDPNAPIEYGINRVVQGAVVFQKPPPTPVNGPSNNPPAISRESQGGITTQPLGTDPATSVQRDGTFNAAPRETSERKSPTISILQTSYRDANDEKQHIRVLFSSDRTSDRFEITIQKEPENLVVGVSDFLKALNKDQAAQIESSFKEQGIQLTQGSLGTFAGPEAREAMFLTADDPLLSNGLLFIGTGPKLVVSYSAPPSVNAQRRQALLIVFDADHRPIAAKRMDILIPEQMR</sequence>
<evidence type="ECO:0000313" key="3">
    <source>
        <dbReference type="EMBL" id="EIM26669.1"/>
    </source>
</evidence>
<feature type="region of interest" description="Disordered" evidence="1">
    <location>
        <begin position="26"/>
        <end position="46"/>
    </location>
</feature>
<evidence type="ECO:0000313" key="4">
    <source>
        <dbReference type="Proteomes" id="UP000003947"/>
    </source>
</evidence>
<gene>
    <name evidence="3" type="ORF">MicloDRAFT_00032190</name>
</gene>
<reference evidence="3 4" key="1">
    <citation type="submission" date="2012-02" db="EMBL/GenBank/DDBJ databases">
        <title>Improved High-Quality Draft sequence of Microvirga sp. WSM3557.</title>
        <authorList>
            <consortium name="US DOE Joint Genome Institute"/>
            <person name="Lucas S."/>
            <person name="Han J."/>
            <person name="Lapidus A."/>
            <person name="Cheng J.-F."/>
            <person name="Goodwin L."/>
            <person name="Pitluck S."/>
            <person name="Peters L."/>
            <person name="Zhang X."/>
            <person name="Detter J.C."/>
            <person name="Han C."/>
            <person name="Tapia R."/>
            <person name="Land M."/>
            <person name="Hauser L."/>
            <person name="Kyrpides N."/>
            <person name="Ivanova N."/>
            <person name="Pagani I."/>
            <person name="Brau L."/>
            <person name="Yates R."/>
            <person name="O'Hara G."/>
            <person name="Rui T."/>
            <person name="Howieson J."/>
            <person name="Reeve W."/>
            <person name="Woyke T."/>
        </authorList>
    </citation>
    <scope>NUCLEOTIDE SEQUENCE [LARGE SCALE GENOMIC DNA]</scope>
    <source>
        <strain evidence="3 4">WSM3557</strain>
    </source>
</reference>
<name>I4YRS7_9HYPH</name>